<evidence type="ECO:0000313" key="1">
    <source>
        <dbReference type="EMBL" id="QJA55070.1"/>
    </source>
</evidence>
<organism evidence="1">
    <name type="scientific">viral metagenome</name>
    <dbReference type="NCBI Taxonomy" id="1070528"/>
    <lineage>
        <taxon>unclassified sequences</taxon>
        <taxon>metagenomes</taxon>
        <taxon>organismal metagenomes</taxon>
    </lineage>
</organism>
<sequence>MKSFYRKRAILLSEAYAKGMYKDFTEHCEYRGENFSWEKFPDMVANLAKVGLFTCFSDKEWYYLDQDQREELEKYCHNATVRRVKKLIELGGLNGN</sequence>
<evidence type="ECO:0000313" key="2">
    <source>
        <dbReference type="EMBL" id="QJA76616.1"/>
    </source>
</evidence>
<dbReference type="EMBL" id="MT144564">
    <property type="protein sequence ID" value="QJA55070.1"/>
    <property type="molecule type" value="Genomic_DNA"/>
</dbReference>
<gene>
    <name evidence="2" type="ORF">MM415A01475_0008</name>
    <name evidence="3" type="ORF">MM415B05284_0004</name>
    <name evidence="1" type="ORF">TM448A06618_0010</name>
</gene>
<accession>A0A6H2A6K4</accession>
<dbReference type="AlphaFoldDB" id="A0A6H2A6K4"/>
<dbReference type="EMBL" id="MT143324">
    <property type="protein sequence ID" value="QJA95554.1"/>
    <property type="molecule type" value="Genomic_DNA"/>
</dbReference>
<protein>
    <submittedName>
        <fullName evidence="1">Uncharacterized protein</fullName>
    </submittedName>
</protein>
<name>A0A6H2A6K4_9ZZZZ</name>
<dbReference type="EMBL" id="MT142234">
    <property type="protein sequence ID" value="QJA76616.1"/>
    <property type="molecule type" value="Genomic_DNA"/>
</dbReference>
<proteinExistence type="predicted"/>
<evidence type="ECO:0000313" key="3">
    <source>
        <dbReference type="EMBL" id="QJA95554.1"/>
    </source>
</evidence>
<reference evidence="1" key="1">
    <citation type="submission" date="2020-03" db="EMBL/GenBank/DDBJ databases">
        <title>The deep terrestrial virosphere.</title>
        <authorList>
            <person name="Holmfeldt K."/>
            <person name="Nilsson E."/>
            <person name="Simone D."/>
            <person name="Lopez-Fernandez M."/>
            <person name="Wu X."/>
            <person name="de Brujin I."/>
            <person name="Lundin D."/>
            <person name="Andersson A."/>
            <person name="Bertilsson S."/>
            <person name="Dopson M."/>
        </authorList>
    </citation>
    <scope>NUCLEOTIDE SEQUENCE</scope>
    <source>
        <strain evidence="2">MM415A01475</strain>
        <strain evidence="3">MM415B05284</strain>
        <strain evidence="1">TM448A06618</strain>
    </source>
</reference>